<keyword evidence="4" id="KW-1185">Reference proteome</keyword>
<feature type="domain" description="BACK" evidence="2">
    <location>
        <begin position="117"/>
        <end position="204"/>
    </location>
</feature>
<dbReference type="Proteomes" id="UP001470230">
    <property type="component" value="Unassembled WGS sequence"/>
</dbReference>
<reference evidence="3 4" key="1">
    <citation type="submission" date="2024-04" db="EMBL/GenBank/DDBJ databases">
        <title>Tritrichomonas musculus Genome.</title>
        <authorList>
            <person name="Alves-Ferreira E."/>
            <person name="Grigg M."/>
            <person name="Lorenzi H."/>
            <person name="Galac M."/>
        </authorList>
    </citation>
    <scope>NUCLEOTIDE SEQUENCE [LARGE SCALE GENOMIC DNA]</scope>
    <source>
        <strain evidence="3 4">EAF2021</strain>
    </source>
</reference>
<dbReference type="Pfam" id="PF07707">
    <property type="entry name" value="BACK"/>
    <property type="match status" value="1"/>
</dbReference>
<protein>
    <recommendedName>
        <fullName evidence="2">BACK domain-containing protein</fullName>
    </recommendedName>
</protein>
<evidence type="ECO:0000256" key="1">
    <source>
        <dbReference type="SAM" id="Coils"/>
    </source>
</evidence>
<evidence type="ECO:0000313" key="4">
    <source>
        <dbReference type="Proteomes" id="UP001470230"/>
    </source>
</evidence>
<evidence type="ECO:0000259" key="2">
    <source>
        <dbReference type="Pfam" id="PF07707"/>
    </source>
</evidence>
<sequence>MNQEDEIIVKFKESTIKGNKAILSYNASKIIDKCKDNEIVIQESEFKTNIHENTFIIFIKSSFGEDIRFDSGDAFELQYLCNFFGNKSLFSDIEEFIKLMPEIQIKINRYKFDKDEDSLRFLGDNFPECIKYHDFMEIDPNTVVTDVFSSDEFQKKVDSEDFQHSIVRYLVNIHREEKSINDINSVLSHIKYELLSSSDIKDLINYYHVQIPENISASIRTISEIIAEGDETIANIRDSLTKMKEEKDKELDEIQSNLEKIKQDEEKAFSYENDQRNRVYAYKVESENIQNIEARHESIKEMHEEVLKYQARINKSFELLENRLTELETTFNKIDQNSNV</sequence>
<comment type="caution">
    <text evidence="3">The sequence shown here is derived from an EMBL/GenBank/DDBJ whole genome shotgun (WGS) entry which is preliminary data.</text>
</comment>
<accession>A0ABR2JJC6</accession>
<name>A0ABR2JJC6_9EUKA</name>
<proteinExistence type="predicted"/>
<evidence type="ECO:0000313" key="3">
    <source>
        <dbReference type="EMBL" id="KAK8877954.1"/>
    </source>
</evidence>
<gene>
    <name evidence="3" type="ORF">M9Y10_004717</name>
</gene>
<feature type="coiled-coil region" evidence="1">
    <location>
        <begin position="233"/>
        <end position="264"/>
    </location>
</feature>
<organism evidence="3 4">
    <name type="scientific">Tritrichomonas musculus</name>
    <dbReference type="NCBI Taxonomy" id="1915356"/>
    <lineage>
        <taxon>Eukaryota</taxon>
        <taxon>Metamonada</taxon>
        <taxon>Parabasalia</taxon>
        <taxon>Tritrichomonadida</taxon>
        <taxon>Tritrichomonadidae</taxon>
        <taxon>Tritrichomonas</taxon>
    </lineage>
</organism>
<dbReference type="InterPro" id="IPR011705">
    <property type="entry name" value="BACK"/>
</dbReference>
<dbReference type="EMBL" id="JAPFFF010000011">
    <property type="protein sequence ID" value="KAK8877954.1"/>
    <property type="molecule type" value="Genomic_DNA"/>
</dbReference>
<keyword evidence="1" id="KW-0175">Coiled coil</keyword>